<gene>
    <name evidence="2" type="ORF">Ldro_3118</name>
</gene>
<keyword evidence="1" id="KW-0812">Transmembrane</keyword>
<comment type="caution">
    <text evidence="2">The sequence shown here is derived from an EMBL/GenBank/DDBJ whole genome shotgun (WGS) entry which is preliminary data.</text>
</comment>
<reference evidence="2 3" key="1">
    <citation type="submission" date="2015-11" db="EMBL/GenBank/DDBJ databases">
        <title>Genomic analysis of 38 Legionella species identifies large and diverse effector repertoires.</title>
        <authorList>
            <person name="Burstein D."/>
            <person name="Amaro F."/>
            <person name="Zusman T."/>
            <person name="Lifshitz Z."/>
            <person name="Cohen O."/>
            <person name="Gilbert J.A."/>
            <person name="Pupko T."/>
            <person name="Shuman H.A."/>
            <person name="Segal G."/>
        </authorList>
    </citation>
    <scope>NUCLEOTIDE SEQUENCE [LARGE SCALE GENOMIC DNA]</scope>
    <source>
        <strain evidence="2 3">ATCC 700990</strain>
    </source>
</reference>
<dbReference type="RefSeq" id="WP_058497379.1">
    <property type="nucleotide sequence ID" value="NZ_CAAAIU010000016.1"/>
</dbReference>
<dbReference type="Proteomes" id="UP000054736">
    <property type="component" value="Unassembled WGS sequence"/>
</dbReference>
<proteinExistence type="predicted"/>
<dbReference type="PATRIC" id="fig|1212489.4.peg.3303"/>
<keyword evidence="1" id="KW-1133">Transmembrane helix</keyword>
<keyword evidence="3" id="KW-1185">Reference proteome</keyword>
<evidence type="ECO:0000313" key="3">
    <source>
        <dbReference type="Proteomes" id="UP000054736"/>
    </source>
</evidence>
<feature type="transmembrane region" description="Helical" evidence="1">
    <location>
        <begin position="302"/>
        <end position="326"/>
    </location>
</feature>
<evidence type="ECO:0000313" key="2">
    <source>
        <dbReference type="EMBL" id="KTC83998.1"/>
    </source>
</evidence>
<evidence type="ECO:0000256" key="1">
    <source>
        <dbReference type="SAM" id="Phobius"/>
    </source>
</evidence>
<accession>A0A0W0SKZ7</accession>
<name>A0A0W0SKZ7_9GAMM</name>
<protein>
    <submittedName>
        <fullName evidence="2">Uncharacterized protein</fullName>
    </submittedName>
</protein>
<dbReference type="EMBL" id="LNXY01000034">
    <property type="protein sequence ID" value="KTC83998.1"/>
    <property type="molecule type" value="Genomic_DNA"/>
</dbReference>
<dbReference type="OrthoDB" id="9923122at2"/>
<keyword evidence="1" id="KW-0472">Membrane</keyword>
<feature type="transmembrane region" description="Helical" evidence="1">
    <location>
        <begin position="275"/>
        <end position="296"/>
    </location>
</feature>
<sequence length="367" mass="41494">MPFLFANKIKDYVRDRNLLQRIQDKRIGRVPPEELPNYTVSGITNNGTYFLFTMVFKRRHPQMNELSFLKLIDDYAQCTDENARKLVKAKIEAACGKDIDGLALVMYKRKNYQQTFLPQGFVTGSRIKLSGAEIDKDGLFTQSKTYNPEVFILENEEQYTEESIQKYLESEDDSNPVIDPNINAIKCLNFSFNFEADMDLYLKSMSEQINNEELKTKIQAVYAALQKLKYEEDCSIKYRCTCLTIQLLSSTLGPERDSLLVEYKTLANEIYGSKFPWLMSLGATMIVLGTACAIFAPLPLTIIMLGAIPIIATGIIAGACGGLTFFSTRAVSQREHANTLLDLKEALANLDLEPSTIEEVSCPERRL</sequence>
<organism evidence="2 3">
    <name type="scientific">Legionella drozanskii LLAP-1</name>
    <dbReference type="NCBI Taxonomy" id="1212489"/>
    <lineage>
        <taxon>Bacteria</taxon>
        <taxon>Pseudomonadati</taxon>
        <taxon>Pseudomonadota</taxon>
        <taxon>Gammaproteobacteria</taxon>
        <taxon>Legionellales</taxon>
        <taxon>Legionellaceae</taxon>
        <taxon>Legionella</taxon>
    </lineage>
</organism>
<dbReference type="AlphaFoldDB" id="A0A0W0SKZ7"/>